<protein>
    <submittedName>
        <fullName evidence="2">NAD-dependent epimerase/dehydratase family protein</fullName>
    </submittedName>
</protein>
<dbReference type="SUPFAM" id="SSF51735">
    <property type="entry name" value="NAD(P)-binding Rossmann-fold domains"/>
    <property type="match status" value="1"/>
</dbReference>
<organism evidence="2 3">
    <name type="scientific">Pendulispora rubella</name>
    <dbReference type="NCBI Taxonomy" id="2741070"/>
    <lineage>
        <taxon>Bacteria</taxon>
        <taxon>Pseudomonadati</taxon>
        <taxon>Myxococcota</taxon>
        <taxon>Myxococcia</taxon>
        <taxon>Myxococcales</taxon>
        <taxon>Sorangiineae</taxon>
        <taxon>Pendulisporaceae</taxon>
        <taxon>Pendulispora</taxon>
    </lineage>
</organism>
<dbReference type="RefSeq" id="WP_394834533.1">
    <property type="nucleotide sequence ID" value="NZ_CP089929.1"/>
</dbReference>
<sequence>MSNHVHVILGAGQIGSRLAEVLLAKGHPVRLVRRGPAGTPRPQLEHVSGDITDLAFAEHAARDAAVVYDCMNPAYHMWPEHLLPIARGALHGARTARAKLVALDCLYMYGRPVGPMREDSPLAPCSKKGALRVELAELRLSAHRRGEVPVAIGRASDFFGSDLPYSLWSDRFFQRIYAGRAAECMGDPDALHAYTYAPDIARALATLGERDEAMGQVWHLPTNAPETTRMLARRLGRALDLDVRMMRVPKWFVRAAGVFDPFMREIVEMMYQWEVPFVLDDSRFRRTFGYGPTPIEEAVVEVASWALSRRARFAPRGGLFA</sequence>
<keyword evidence="3" id="KW-1185">Reference proteome</keyword>
<dbReference type="InterPro" id="IPR036291">
    <property type="entry name" value="NAD(P)-bd_dom_sf"/>
</dbReference>
<dbReference type="InterPro" id="IPR001509">
    <property type="entry name" value="Epimerase_deHydtase"/>
</dbReference>
<name>A0ABZ2L6S9_9BACT</name>
<feature type="domain" description="NAD-dependent epimerase/dehydratase" evidence="1">
    <location>
        <begin position="8"/>
        <end position="213"/>
    </location>
</feature>
<dbReference type="Pfam" id="PF01370">
    <property type="entry name" value="Epimerase"/>
    <property type="match status" value="1"/>
</dbReference>
<dbReference type="Proteomes" id="UP001374803">
    <property type="component" value="Chromosome"/>
</dbReference>
<evidence type="ECO:0000313" key="3">
    <source>
        <dbReference type="Proteomes" id="UP001374803"/>
    </source>
</evidence>
<gene>
    <name evidence="2" type="ORF">LVJ94_49370</name>
</gene>
<reference evidence="2" key="1">
    <citation type="submission" date="2021-12" db="EMBL/GenBank/DDBJ databases">
        <title>Discovery of the Pendulisporaceae a myxobacterial family with distinct sporulation behavior and unique specialized metabolism.</title>
        <authorList>
            <person name="Garcia R."/>
            <person name="Popoff A."/>
            <person name="Bader C.D."/>
            <person name="Loehr J."/>
            <person name="Walesch S."/>
            <person name="Walt C."/>
            <person name="Boldt J."/>
            <person name="Bunk B."/>
            <person name="Haeckl F.J.F.P.J."/>
            <person name="Gunesch A.P."/>
            <person name="Birkelbach J."/>
            <person name="Nuebel U."/>
            <person name="Pietschmann T."/>
            <person name="Bach T."/>
            <person name="Mueller R."/>
        </authorList>
    </citation>
    <scope>NUCLEOTIDE SEQUENCE</scope>
    <source>
        <strain evidence="2">MSr11367</strain>
    </source>
</reference>
<proteinExistence type="predicted"/>
<dbReference type="Gene3D" id="3.40.50.720">
    <property type="entry name" value="NAD(P)-binding Rossmann-like Domain"/>
    <property type="match status" value="1"/>
</dbReference>
<evidence type="ECO:0000313" key="2">
    <source>
        <dbReference type="EMBL" id="WXB04890.1"/>
    </source>
</evidence>
<dbReference type="EMBL" id="CP089983">
    <property type="protein sequence ID" value="WXB04890.1"/>
    <property type="molecule type" value="Genomic_DNA"/>
</dbReference>
<evidence type="ECO:0000259" key="1">
    <source>
        <dbReference type="Pfam" id="PF01370"/>
    </source>
</evidence>
<accession>A0ABZ2L6S9</accession>